<organism evidence="1 3">
    <name type="scientific">Rhizophagus clarus</name>
    <dbReference type="NCBI Taxonomy" id="94130"/>
    <lineage>
        <taxon>Eukaryota</taxon>
        <taxon>Fungi</taxon>
        <taxon>Fungi incertae sedis</taxon>
        <taxon>Mucoromycota</taxon>
        <taxon>Glomeromycotina</taxon>
        <taxon>Glomeromycetes</taxon>
        <taxon>Glomerales</taxon>
        <taxon>Glomeraceae</taxon>
        <taxon>Rhizophagus</taxon>
    </lineage>
</organism>
<dbReference type="EMBL" id="BEXD01004078">
    <property type="protein sequence ID" value="GBC06481.1"/>
    <property type="molecule type" value="Genomic_DNA"/>
</dbReference>
<dbReference type="OrthoDB" id="2341651at2759"/>
<dbReference type="AlphaFoldDB" id="A0A2Z6RW05"/>
<dbReference type="EMBL" id="BLAL01000086">
    <property type="protein sequence ID" value="GES84813.1"/>
    <property type="molecule type" value="Genomic_DNA"/>
</dbReference>
<proteinExistence type="predicted"/>
<evidence type="ECO:0000313" key="1">
    <source>
        <dbReference type="EMBL" id="GBC06481.1"/>
    </source>
</evidence>
<dbReference type="Proteomes" id="UP000247702">
    <property type="component" value="Unassembled WGS sequence"/>
</dbReference>
<evidence type="ECO:0000313" key="2">
    <source>
        <dbReference type="EMBL" id="GES84813.1"/>
    </source>
</evidence>
<reference evidence="2" key="2">
    <citation type="submission" date="2019-10" db="EMBL/GenBank/DDBJ databases">
        <title>Conservation and host-specific expression of non-tandemly repeated heterogenous ribosome RNA gene in arbuscular mycorrhizal fungi.</title>
        <authorList>
            <person name="Maeda T."/>
            <person name="Kobayashi Y."/>
            <person name="Nakagawa T."/>
            <person name="Ezawa T."/>
            <person name="Yamaguchi K."/>
            <person name="Bino T."/>
            <person name="Nishimoto Y."/>
            <person name="Shigenobu S."/>
            <person name="Kawaguchi M."/>
        </authorList>
    </citation>
    <scope>NUCLEOTIDE SEQUENCE</scope>
    <source>
        <strain evidence="2">HR1</strain>
    </source>
</reference>
<keyword evidence="3" id="KW-1185">Reference proteome</keyword>
<evidence type="ECO:0000313" key="3">
    <source>
        <dbReference type="Proteomes" id="UP000247702"/>
    </source>
</evidence>
<gene>
    <name evidence="2" type="ORF">RCL2_001190600</name>
    <name evidence="1" type="ORF">RclHR1_06870012</name>
</gene>
<sequence>MESSGSTDKKNEIEGFEDDKSRTKIIALAVREAVSVAFEVDDADWNAACRSIIQNNLLTSTEKSTIIALLNQKRQISEKREAE</sequence>
<comment type="caution">
    <text evidence="1">The sequence shown here is derived from an EMBL/GenBank/DDBJ whole genome shotgun (WGS) entry which is preliminary data.</text>
</comment>
<name>A0A2Z6RW05_9GLOM</name>
<accession>A0A2Z6RW05</accession>
<dbReference type="Proteomes" id="UP000615446">
    <property type="component" value="Unassembled WGS sequence"/>
</dbReference>
<reference evidence="1 3" key="1">
    <citation type="submission" date="2017-11" db="EMBL/GenBank/DDBJ databases">
        <title>The genome of Rhizophagus clarus HR1 reveals common genetic basis of auxotrophy among arbuscular mycorrhizal fungi.</title>
        <authorList>
            <person name="Kobayashi Y."/>
        </authorList>
    </citation>
    <scope>NUCLEOTIDE SEQUENCE [LARGE SCALE GENOMIC DNA]</scope>
    <source>
        <strain evidence="1 3">HR1</strain>
    </source>
</reference>
<protein>
    <submittedName>
        <fullName evidence="1">Uncharacterized protein</fullName>
    </submittedName>
</protein>